<dbReference type="EMBL" id="JAACAK010000026">
    <property type="protein sequence ID" value="NIR74158.1"/>
    <property type="molecule type" value="Genomic_DNA"/>
</dbReference>
<comment type="caution">
    <text evidence="2">The sequence shown here is derived from an EMBL/GenBank/DDBJ whole genome shotgun (WGS) entry which is preliminary data.</text>
</comment>
<reference evidence="2 3" key="1">
    <citation type="submission" date="2020-01" db="EMBL/GenBank/DDBJ databases">
        <title>Genomes assembled from Gulf of Kutch pelagic sediment metagenomes.</title>
        <authorList>
            <person name="Chandrashekar M."/>
            <person name="Mahajan M.S."/>
            <person name="Dave K.J."/>
            <person name="Vatsa P."/>
            <person name="Nathani N.M."/>
        </authorList>
    </citation>
    <scope>NUCLEOTIDE SEQUENCE [LARGE SCALE GENOMIC DNA]</scope>
    <source>
        <strain evidence="2">KS3-K002</strain>
    </source>
</reference>
<dbReference type="InterPro" id="IPR021458">
    <property type="entry name" value="Rv0495c"/>
</dbReference>
<evidence type="ECO:0000313" key="3">
    <source>
        <dbReference type="Proteomes" id="UP000702544"/>
    </source>
</evidence>
<gene>
    <name evidence="2" type="ORF">GWO12_03460</name>
</gene>
<dbReference type="AlphaFoldDB" id="A0AAE4Z6Z7"/>
<sequence>MRNRKPETVEVDGWQVERRLFESRIEGRGPLIADECGGQCCLHGVYASLPERDKILAHADRIADIMDETQSRDTGDWFEDDIHEDSDYPGGLCIGTAVYNDKCAFLNADGLCVLQLLEPELDLAEGERLKPFYCCLFPLTTWYGRLEFDDMCHGVRPCCTLKADGKSASIDAFAYELQLAMGEEGYAKLCRLAADANGHAGSREPAKAESPRGE</sequence>
<dbReference type="Proteomes" id="UP000702544">
    <property type="component" value="Unassembled WGS sequence"/>
</dbReference>
<evidence type="ECO:0000256" key="1">
    <source>
        <dbReference type="ARBA" id="ARBA00093770"/>
    </source>
</evidence>
<proteinExistence type="inferred from homology"/>
<comment type="similarity">
    <text evidence="1">Belongs to the Rv0495c family.</text>
</comment>
<protein>
    <submittedName>
        <fullName evidence="2">DUF3109 family protein</fullName>
    </submittedName>
</protein>
<accession>A0AAE4Z6Z7</accession>
<name>A0AAE4Z6Z7_9BACT</name>
<evidence type="ECO:0000313" key="2">
    <source>
        <dbReference type="EMBL" id="NIR74158.1"/>
    </source>
</evidence>
<dbReference type="Pfam" id="PF11307">
    <property type="entry name" value="DUF3109"/>
    <property type="match status" value="1"/>
</dbReference>
<organism evidence="2 3">
    <name type="scientific">Candidatus Kutchimonas denitrificans</name>
    <dbReference type="NCBI Taxonomy" id="3056748"/>
    <lineage>
        <taxon>Bacteria</taxon>
        <taxon>Pseudomonadati</taxon>
        <taxon>Gemmatimonadota</taxon>
        <taxon>Gemmatimonadia</taxon>
        <taxon>Candidatus Palauibacterales</taxon>
        <taxon>Candidatus Palauibacteraceae</taxon>
        <taxon>Candidatus Kutchimonas</taxon>
    </lineage>
</organism>